<dbReference type="Proteomes" id="UP000430692">
    <property type="component" value="Unassembled WGS sequence"/>
</dbReference>
<dbReference type="EMBL" id="WUUL01000007">
    <property type="protein sequence ID" value="MXQ54366.1"/>
    <property type="molecule type" value="Genomic_DNA"/>
</dbReference>
<dbReference type="Gene3D" id="3.40.50.300">
    <property type="entry name" value="P-loop containing nucleotide triphosphate hydrolases"/>
    <property type="match status" value="2"/>
</dbReference>
<protein>
    <submittedName>
        <fullName evidence="4">AAA family ATPase</fullName>
    </submittedName>
</protein>
<keyword evidence="2" id="KW-0812">Transmembrane</keyword>
<feature type="domain" description="Rad50/SbcC-type AAA" evidence="3">
    <location>
        <begin position="5"/>
        <end position="233"/>
    </location>
</feature>
<feature type="coiled-coil region" evidence="1">
    <location>
        <begin position="537"/>
        <end position="591"/>
    </location>
</feature>
<proteinExistence type="predicted"/>
<dbReference type="Pfam" id="PF13476">
    <property type="entry name" value="AAA_23"/>
    <property type="match status" value="1"/>
</dbReference>
<evidence type="ECO:0000313" key="4">
    <source>
        <dbReference type="EMBL" id="MXQ54366.1"/>
    </source>
</evidence>
<evidence type="ECO:0000256" key="1">
    <source>
        <dbReference type="SAM" id="Coils"/>
    </source>
</evidence>
<feature type="transmembrane region" description="Helical" evidence="2">
    <location>
        <begin position="363"/>
        <end position="396"/>
    </location>
</feature>
<dbReference type="RefSeq" id="WP_160801724.1">
    <property type="nucleotide sequence ID" value="NZ_WUUL01000007.1"/>
</dbReference>
<dbReference type="PANTHER" id="PTHR41259">
    <property type="entry name" value="DOUBLE-STRAND BREAK REPAIR RAD50 ATPASE, PUTATIVE-RELATED"/>
    <property type="match status" value="1"/>
</dbReference>
<dbReference type="SUPFAM" id="SSF52540">
    <property type="entry name" value="P-loop containing nucleoside triphosphate hydrolases"/>
    <property type="match status" value="1"/>
</dbReference>
<dbReference type="InterPro" id="IPR027417">
    <property type="entry name" value="P-loop_NTPase"/>
</dbReference>
<gene>
    <name evidence="4" type="ORF">GSM42_11715</name>
</gene>
<keyword evidence="2" id="KW-1133">Transmembrane helix</keyword>
<comment type="caution">
    <text evidence="4">The sequence shown here is derived from an EMBL/GenBank/DDBJ whole genome shotgun (WGS) entry which is preliminary data.</text>
</comment>
<sequence>MIIERVHFQGFGRFQDQTIQFQPGLNVIQAPNESGKSTLLQGIFALMYGGVQEGRRVRREADWYSGYRPWIAQQYGGEIDYTLQNTSYRLVRNLIKGREQEQLWNRLTGEELHHHFSFDQRKERKIIETQLGLSGELFQRTAYIASYSDTGSLSYKQEKKWQLKLTEKLNSLLDQGDEVELTSVLGYLDEQLNEMGKTENAKQKPFGMLIEKQQKLSEELEKEQETQAECLQTRVDLQKLWREKEQLEQEYQVLSVQHQRISIALQCKAEWYRLDKINAALEEWEVANRKQIALQDKIYQLEEKKKLLEPPFRMQMEDLEECNGLHYQHQTFEKRIAQLEHQIHEEEQMSPPTLPWWKPVYPFLTYIALFLTGSSLFYSTILGFVLGTTTFFLYTVSKVIQEWNRKHYNQSRLWSIQTNRKLLEQYQLEHKVCKERLEWWQQRVGTNDPSIIRKWWDQTQQVEKIEWELDSLTREQPILKKGEGKYLRQKWEDGKRELITKYKGAFCDITDKQVDSESLVLSRETVHKSMQLNSMQIGEKQNSLQELESRLKEIEQLHMEWERVSSELERVKEEKEAIRVAQEVLQEAYRSRQGNVAPILQQISSSWIRTVTNKRYDCLFADFTGDGLSARIPETGRKEKIDQLSTGTLMQMVFALKMSIVQYISSESNQQLPILLDDCFVYYDSDRLASILPLIGKLSQTHQILLCTCHTREMEQLNQLRQTYHAVSLIS</sequence>
<evidence type="ECO:0000259" key="3">
    <source>
        <dbReference type="Pfam" id="PF13476"/>
    </source>
</evidence>
<dbReference type="GO" id="GO:0006302">
    <property type="term" value="P:double-strand break repair"/>
    <property type="evidence" value="ECO:0007669"/>
    <property type="project" value="InterPro"/>
</dbReference>
<feature type="coiled-coil region" evidence="1">
    <location>
        <begin position="209"/>
        <end position="257"/>
    </location>
</feature>
<keyword evidence="5" id="KW-1185">Reference proteome</keyword>
<dbReference type="InterPro" id="IPR038729">
    <property type="entry name" value="Rad50/SbcC_AAA"/>
</dbReference>
<dbReference type="GO" id="GO:0016887">
    <property type="term" value="F:ATP hydrolysis activity"/>
    <property type="evidence" value="ECO:0007669"/>
    <property type="project" value="InterPro"/>
</dbReference>
<evidence type="ECO:0000256" key="2">
    <source>
        <dbReference type="SAM" id="Phobius"/>
    </source>
</evidence>
<dbReference type="PANTHER" id="PTHR41259:SF1">
    <property type="entry name" value="DOUBLE-STRAND BREAK REPAIR RAD50 ATPASE, PUTATIVE-RELATED"/>
    <property type="match status" value="1"/>
</dbReference>
<dbReference type="AlphaFoldDB" id="A0A6I4VWY4"/>
<name>A0A6I4VWY4_9BACL</name>
<keyword evidence="1" id="KW-0175">Coiled coil</keyword>
<reference evidence="4 5" key="1">
    <citation type="submission" date="2019-12" db="EMBL/GenBank/DDBJ databases">
        <title>Whole-genome analyses of novel actinobacteria.</title>
        <authorList>
            <person name="Sahin N."/>
            <person name="Saygin H."/>
        </authorList>
    </citation>
    <scope>NUCLEOTIDE SEQUENCE [LARGE SCALE GENOMIC DNA]</scope>
    <source>
        <strain evidence="4 5">KC615</strain>
    </source>
</reference>
<accession>A0A6I4VWY4</accession>
<organism evidence="4 5">
    <name type="scientific">Shimazuella alba</name>
    <dbReference type="NCBI Taxonomy" id="2690964"/>
    <lineage>
        <taxon>Bacteria</taxon>
        <taxon>Bacillati</taxon>
        <taxon>Bacillota</taxon>
        <taxon>Bacilli</taxon>
        <taxon>Bacillales</taxon>
        <taxon>Thermoactinomycetaceae</taxon>
        <taxon>Shimazuella</taxon>
    </lineage>
</organism>
<keyword evidence="2" id="KW-0472">Membrane</keyword>
<evidence type="ECO:0000313" key="5">
    <source>
        <dbReference type="Proteomes" id="UP000430692"/>
    </source>
</evidence>